<keyword evidence="8 12" id="KW-0798">TonB box</keyword>
<keyword evidence="3 11" id="KW-1134">Transmembrane beta strand</keyword>
<evidence type="ECO:0000256" key="7">
    <source>
        <dbReference type="ARBA" id="ARBA00023065"/>
    </source>
</evidence>
<dbReference type="InterPro" id="IPR000531">
    <property type="entry name" value="Beta-barrel_TonB"/>
</dbReference>
<accession>A0A6C0TYK9</accession>
<keyword evidence="13" id="KW-0732">Signal</keyword>
<dbReference type="InterPro" id="IPR036942">
    <property type="entry name" value="Beta-barrel_TonB_sf"/>
</dbReference>
<dbReference type="PANTHER" id="PTHR32552:SF81">
    <property type="entry name" value="TONB-DEPENDENT OUTER MEMBRANE RECEPTOR"/>
    <property type="match status" value="1"/>
</dbReference>
<dbReference type="InterPro" id="IPR012910">
    <property type="entry name" value="Plug_dom"/>
</dbReference>
<evidence type="ECO:0000256" key="8">
    <source>
        <dbReference type="ARBA" id="ARBA00023077"/>
    </source>
</evidence>
<dbReference type="AlphaFoldDB" id="A0A6C0TYK9"/>
<evidence type="ECO:0000256" key="12">
    <source>
        <dbReference type="RuleBase" id="RU003357"/>
    </source>
</evidence>
<evidence type="ECO:0000259" key="15">
    <source>
        <dbReference type="Pfam" id="PF07715"/>
    </source>
</evidence>
<evidence type="ECO:0000256" key="6">
    <source>
        <dbReference type="ARBA" id="ARBA00023004"/>
    </source>
</evidence>
<dbReference type="GO" id="GO:0006826">
    <property type="term" value="P:iron ion transport"/>
    <property type="evidence" value="ECO:0007669"/>
    <property type="project" value="UniProtKB-KW"/>
</dbReference>
<keyword evidence="5 11" id="KW-0812">Transmembrane</keyword>
<keyword evidence="2 11" id="KW-0813">Transport</keyword>
<dbReference type="Pfam" id="PF07715">
    <property type="entry name" value="Plug"/>
    <property type="match status" value="1"/>
</dbReference>
<comment type="similarity">
    <text evidence="11 12">Belongs to the TonB-dependent receptor family.</text>
</comment>
<dbReference type="GO" id="GO:0009279">
    <property type="term" value="C:cell outer membrane"/>
    <property type="evidence" value="ECO:0007669"/>
    <property type="project" value="UniProtKB-SubCell"/>
</dbReference>
<dbReference type="Proteomes" id="UP000477680">
    <property type="component" value="Chromosome"/>
</dbReference>
<dbReference type="KEGG" id="kim:G3T16_05480"/>
<feature type="domain" description="TonB-dependent receptor plug" evidence="15">
    <location>
        <begin position="56"/>
        <end position="161"/>
    </location>
</feature>
<keyword evidence="6" id="KW-0408">Iron</keyword>
<evidence type="ECO:0000256" key="3">
    <source>
        <dbReference type="ARBA" id="ARBA00022452"/>
    </source>
</evidence>
<dbReference type="PROSITE" id="PS52016">
    <property type="entry name" value="TONB_DEPENDENT_REC_3"/>
    <property type="match status" value="1"/>
</dbReference>
<proteinExistence type="inferred from homology"/>
<keyword evidence="9 11" id="KW-0472">Membrane</keyword>
<protein>
    <submittedName>
        <fullName evidence="16">TonB-dependent receptor</fullName>
    </submittedName>
</protein>
<evidence type="ECO:0000256" key="10">
    <source>
        <dbReference type="ARBA" id="ARBA00023237"/>
    </source>
</evidence>
<dbReference type="PANTHER" id="PTHR32552">
    <property type="entry name" value="FERRICHROME IRON RECEPTOR-RELATED"/>
    <property type="match status" value="1"/>
</dbReference>
<evidence type="ECO:0000256" key="4">
    <source>
        <dbReference type="ARBA" id="ARBA00022496"/>
    </source>
</evidence>
<comment type="subcellular location">
    <subcellularLocation>
        <location evidence="1 11">Cell outer membrane</location>
        <topology evidence="1 11">Multi-pass membrane protein</topology>
    </subcellularLocation>
</comment>
<name>A0A6C0TYK9_9GAMM</name>
<keyword evidence="4" id="KW-0410">Iron transport</keyword>
<organism evidence="16 17">
    <name type="scientific">Kineobactrum salinum</name>
    <dbReference type="NCBI Taxonomy" id="2708301"/>
    <lineage>
        <taxon>Bacteria</taxon>
        <taxon>Pseudomonadati</taxon>
        <taxon>Pseudomonadota</taxon>
        <taxon>Gammaproteobacteria</taxon>
        <taxon>Cellvibrionales</taxon>
        <taxon>Halieaceae</taxon>
        <taxon>Kineobactrum</taxon>
    </lineage>
</organism>
<evidence type="ECO:0000259" key="14">
    <source>
        <dbReference type="Pfam" id="PF00593"/>
    </source>
</evidence>
<dbReference type="Gene3D" id="2.40.170.20">
    <property type="entry name" value="TonB-dependent receptor, beta-barrel domain"/>
    <property type="match status" value="1"/>
</dbReference>
<keyword evidence="7" id="KW-0406">Ion transport</keyword>
<evidence type="ECO:0000256" key="1">
    <source>
        <dbReference type="ARBA" id="ARBA00004571"/>
    </source>
</evidence>
<evidence type="ECO:0000256" key="2">
    <source>
        <dbReference type="ARBA" id="ARBA00022448"/>
    </source>
</evidence>
<keyword evidence="17" id="KW-1185">Reference proteome</keyword>
<evidence type="ECO:0000256" key="5">
    <source>
        <dbReference type="ARBA" id="ARBA00022692"/>
    </source>
</evidence>
<dbReference type="CDD" id="cd01347">
    <property type="entry name" value="ligand_gated_channel"/>
    <property type="match status" value="1"/>
</dbReference>
<evidence type="ECO:0000313" key="17">
    <source>
        <dbReference type="Proteomes" id="UP000477680"/>
    </source>
</evidence>
<dbReference type="SUPFAM" id="SSF56935">
    <property type="entry name" value="Porins"/>
    <property type="match status" value="1"/>
</dbReference>
<gene>
    <name evidence="16" type="ORF">G3T16_05480</name>
</gene>
<reference evidence="16 17" key="1">
    <citation type="submission" date="2020-02" db="EMBL/GenBank/DDBJ databases">
        <title>Genome sequencing for Kineobactrum sp. M2.</title>
        <authorList>
            <person name="Park S.-J."/>
        </authorList>
    </citation>
    <scope>NUCLEOTIDE SEQUENCE [LARGE SCALE GENOMIC DNA]</scope>
    <source>
        <strain evidence="16 17">M2</strain>
    </source>
</reference>
<evidence type="ECO:0000256" key="9">
    <source>
        <dbReference type="ARBA" id="ARBA00023136"/>
    </source>
</evidence>
<sequence length="735" mass="80502">MLYLHLRVKILGLNALRSLPILAAPFIAAASHGQEDAGPRMLEEIVVTAERRTSSLQDTSMAVSALTGEAMSNRGINDVEALAFAIPNMSFGESVGNARIAIRGIGFDNISVGNEGRVAFHMDGVYVGRPAAALGTLFDIERVEVLRGPQGTLYGRNATGGSINVVTRGPNSDLPGYIRARTGNYDLRELEAATSASLTDEVSGRVAVKVIERDGYGTNLVNGRQIDDERSRSIRGKLLITPTAALEVALTADYRRENDHNYGYHFLGAGSPERVPTGLLLGGEVADDIRDVAVDTGPDNKRKMSGLAAQVTYSTGWGELVSVSAYRHTRYDTITDLDATSAPLTRYEQKEESDQYSQELRAQGDLGNSHWLLGAYYYQEDLYGYSKVPIDRALVGLPSLYVAGYFAGGDMETRAGAVFGQVDWNLTDTLSLTLGARYSVEEKRVDEDYQFDLLRPYSPGQALIPSATNRDKETWKDFGPRAVLTYEPDDNLRVYASVSQGFKSGGFNLGGLQEPFDSETLTSYELGLKAHWWQHRLLTNFAIFHYDYEDLQVSKVQEAVIVIENAAKASLQGIEVEVSAILTDQLQIDFNLGLLDTEFDEFSTFDPARTSLGLLDLAGNELTQAPRYTANLGVEYEWSAGAGTVTARAEGHWFDEVYFTPFNTGNMRQDGGRRYNFFLNYRSEASGWHVGAFIRNLSNEDHLSTALVGSVLTGSPALGGVKPPRTYGVTIGYDL</sequence>
<feature type="signal peptide" evidence="13">
    <location>
        <begin position="1"/>
        <end position="23"/>
    </location>
</feature>
<dbReference type="Pfam" id="PF00593">
    <property type="entry name" value="TonB_dep_Rec_b-barrel"/>
    <property type="match status" value="1"/>
</dbReference>
<evidence type="ECO:0000256" key="11">
    <source>
        <dbReference type="PROSITE-ProRule" id="PRU01360"/>
    </source>
</evidence>
<feature type="domain" description="TonB-dependent receptor-like beta-barrel" evidence="14">
    <location>
        <begin position="257"/>
        <end position="697"/>
    </location>
</feature>
<keyword evidence="10 11" id="KW-0998">Cell outer membrane</keyword>
<dbReference type="EMBL" id="CP048711">
    <property type="protein sequence ID" value="QIB64922.1"/>
    <property type="molecule type" value="Genomic_DNA"/>
</dbReference>
<dbReference type="RefSeq" id="WP_163494171.1">
    <property type="nucleotide sequence ID" value="NZ_CP048711.1"/>
</dbReference>
<evidence type="ECO:0000256" key="13">
    <source>
        <dbReference type="SAM" id="SignalP"/>
    </source>
</evidence>
<keyword evidence="16" id="KW-0675">Receptor</keyword>
<evidence type="ECO:0000313" key="16">
    <source>
        <dbReference type="EMBL" id="QIB64922.1"/>
    </source>
</evidence>
<feature type="chain" id="PRO_5025665013" evidence="13">
    <location>
        <begin position="24"/>
        <end position="735"/>
    </location>
</feature>
<dbReference type="InterPro" id="IPR039426">
    <property type="entry name" value="TonB-dep_rcpt-like"/>
</dbReference>